<dbReference type="Gene3D" id="2.60.40.3940">
    <property type="match status" value="1"/>
</dbReference>
<dbReference type="eggNOG" id="COG5301">
    <property type="taxonomic scope" value="Bacteria"/>
</dbReference>
<feature type="domain" description="Putative tail fiber protein gp53-like C-terminal" evidence="2">
    <location>
        <begin position="419"/>
        <end position="505"/>
    </location>
</feature>
<protein>
    <submittedName>
        <fullName evidence="3">Tail fiber protein, putative</fullName>
    </submittedName>
</protein>
<evidence type="ECO:0000259" key="2">
    <source>
        <dbReference type="Pfam" id="PF21882"/>
    </source>
</evidence>
<dbReference type="Pfam" id="PF21882">
    <property type="entry name" value="Gp53-like_C"/>
    <property type="match status" value="1"/>
</dbReference>
<reference evidence="3" key="1">
    <citation type="submission" date="2008-10" db="EMBL/GenBank/DDBJ databases">
        <title>Complete sequence of Desulfovibrio vulgaris str. 'Miyazaki F'.</title>
        <authorList>
            <person name="Lucas S."/>
            <person name="Copeland A."/>
            <person name="Lapidus A."/>
            <person name="Glavina del Rio T."/>
            <person name="Dalin E."/>
            <person name="Tice H."/>
            <person name="Bruce D."/>
            <person name="Goodwin L."/>
            <person name="Pitluck S."/>
            <person name="Sims D."/>
            <person name="Brettin T."/>
            <person name="Detter J.C."/>
            <person name="Han C."/>
            <person name="Larimer F."/>
            <person name="Land M."/>
            <person name="Hauser L."/>
            <person name="Kyrpides N."/>
            <person name="Mikhailova N."/>
            <person name="Hazen T.C."/>
            <person name="Richardson P."/>
        </authorList>
    </citation>
    <scope>NUCLEOTIDE SEQUENCE</scope>
    <source>
        <strain evidence="3">Miyazaki F</strain>
    </source>
</reference>
<feature type="domain" description="Phage tail fibre protein N-terminal" evidence="1">
    <location>
        <begin position="1"/>
        <end position="149"/>
    </location>
</feature>
<dbReference type="Pfam" id="PF12571">
    <property type="entry name" value="Phage_tail_fib"/>
    <property type="match status" value="1"/>
</dbReference>
<dbReference type="InterPro" id="IPR022225">
    <property type="entry name" value="Phage_tail_fibre_N"/>
</dbReference>
<name>B8DLJ2_NITV9</name>
<dbReference type="InterPro" id="IPR054075">
    <property type="entry name" value="Gp53-like_C"/>
</dbReference>
<evidence type="ECO:0000259" key="1">
    <source>
        <dbReference type="Pfam" id="PF12571"/>
    </source>
</evidence>
<dbReference type="SUPFAM" id="SSF88874">
    <property type="entry name" value="Receptor-binding domain of short tail fibre protein gp12"/>
    <property type="match status" value="1"/>
</dbReference>
<dbReference type="PANTHER" id="PTHR35191:SF1">
    <property type="entry name" value="PROPHAGE SIDE TAIL FIBER PROTEIN HOMOLOG STFQ-RELATED"/>
    <property type="match status" value="1"/>
</dbReference>
<dbReference type="OrthoDB" id="7710585at2"/>
<dbReference type="KEGG" id="dvm:DvMF_1305"/>
<dbReference type="InterPro" id="IPR051934">
    <property type="entry name" value="Phage_Tail_Fiber_Structural"/>
</dbReference>
<accession>B8DLJ2</accession>
<dbReference type="EMBL" id="CP001197">
    <property type="protein sequence ID" value="ACL08254.1"/>
    <property type="molecule type" value="Genomic_DNA"/>
</dbReference>
<dbReference type="AlphaFoldDB" id="B8DLJ2"/>
<evidence type="ECO:0000313" key="3">
    <source>
        <dbReference type="EMBL" id="ACL08254.1"/>
    </source>
</evidence>
<sequence>MSDELKGIWTAKGLEKLAAAYAGGAPLVLRQIAVGDGGGSVPAPAPSWTGLAAEKWRGNVNAVMVNPDAPTEVVADVVLPFNVGGFFIREWGLFDEAGDMVAVGPHAETYKPLIAEGTAVEVTERIRLPLTNSAAVTLTIASAAMATQQYVRQYVTQVVEGHEASEAAHPQATTEVVGFVRRATDEKAAEGVDTEDYVTPKQLADALKRVGGMPIGMTFWWPGTTPPAGSLAINDGPLLPREAYPQLWAMAQASGNIITEAAWQAQAAVQSSVGAFSSGDGATTFRCPRLRDFVRGANPSGGRAVGAWQAHATEGLFVPMDGDGETVIGVVPSWGPATHDLTSGPGTVNVTASTSGILTIPTGTGETLPRTVNWLPCIKAFDHVTNAGEVDIAALVATLAGKVDRSDWSQHLGPSGWQRLPSGLIIQWGVTAVLARDTTTIITFPVAFPTACCQMYAATKDTAYGVDAASAHCSAISLSQASISYDGATAASAPARAVAWLAIGY</sequence>
<proteinExistence type="predicted"/>
<dbReference type="STRING" id="883.DvMF_1305"/>
<dbReference type="HOGENOM" id="CLU_008928_0_3_7"/>
<organism evidence="3">
    <name type="scientific">Nitratidesulfovibrio vulgaris (strain DSM 19637 / Miyazaki F)</name>
    <name type="common">Desulfovibrio vulgaris</name>
    <dbReference type="NCBI Taxonomy" id="883"/>
    <lineage>
        <taxon>Bacteria</taxon>
        <taxon>Pseudomonadati</taxon>
        <taxon>Thermodesulfobacteriota</taxon>
        <taxon>Desulfovibrionia</taxon>
        <taxon>Desulfovibrionales</taxon>
        <taxon>Desulfovibrionaceae</taxon>
        <taxon>Nitratidesulfovibrio</taxon>
    </lineage>
</organism>
<dbReference type="PANTHER" id="PTHR35191">
    <property type="entry name" value="PROPHAGE SIDE TAIL FIBER PROTEIN HOMOLOG STFQ-RELATED"/>
    <property type="match status" value="1"/>
</dbReference>
<gene>
    <name evidence="3" type="ordered locus">DvMF_1305</name>
</gene>